<dbReference type="RefSeq" id="WP_002703331.1">
    <property type="nucleotide sequence ID" value="NZ_AGRW01000041.1"/>
</dbReference>
<dbReference type="PANTHER" id="PTHR43280">
    <property type="entry name" value="ARAC-FAMILY TRANSCRIPTIONAL REGULATOR"/>
    <property type="match status" value="1"/>
</dbReference>
<dbReference type="GO" id="GO:0003700">
    <property type="term" value="F:DNA-binding transcription factor activity"/>
    <property type="evidence" value="ECO:0007669"/>
    <property type="project" value="InterPro"/>
</dbReference>
<dbReference type="Proteomes" id="UP000003571">
    <property type="component" value="Unassembled WGS sequence"/>
</dbReference>
<dbReference type="InterPro" id="IPR009057">
    <property type="entry name" value="Homeodomain-like_sf"/>
</dbReference>
<dbReference type="OrthoDB" id="184994at2"/>
<name>H7EJK0_9SPIR</name>
<dbReference type="SUPFAM" id="SSF46689">
    <property type="entry name" value="Homeodomain-like"/>
    <property type="match status" value="2"/>
</dbReference>
<sequence length="255" mass="29785">MEIQDELTKVEFKNREHLVKHIAYDREMAFFQSIGNGNMEEMKRLFTPFDIEGMGKLSENPLRNIKYHLVISVAMITRYVIESGMEMEAAYNLSDIYIRKVDACQDEDSVNRLHEQLCEEYVHRMQACKKRFLFSKPVALCIDFIYNNLHEKITLDDLSNVSGVSMSYISKLFHSEVGITIAQYIQKKRVDVAKNMLVFTEYTISDISNYLQFSTESYFISVFRKFCGLTPKKFRELHFRINLPHDGGKKVVPSV</sequence>
<keyword evidence="2" id="KW-0238">DNA-binding</keyword>
<accession>H7EJK0</accession>
<keyword evidence="1" id="KW-0805">Transcription regulation</keyword>
<dbReference type="PATRIC" id="fig|907348.3.peg.956"/>
<gene>
    <name evidence="5" type="ORF">TresaDRAFT_1502</name>
</gene>
<dbReference type="PROSITE" id="PS00041">
    <property type="entry name" value="HTH_ARAC_FAMILY_1"/>
    <property type="match status" value="1"/>
</dbReference>
<dbReference type="Pfam" id="PF12833">
    <property type="entry name" value="HTH_18"/>
    <property type="match status" value="1"/>
</dbReference>
<dbReference type="GO" id="GO:0043565">
    <property type="term" value="F:sequence-specific DNA binding"/>
    <property type="evidence" value="ECO:0007669"/>
    <property type="project" value="InterPro"/>
</dbReference>
<protein>
    <submittedName>
        <fullName evidence="5">Transcriptional regulator, AraC family</fullName>
    </submittedName>
</protein>
<evidence type="ECO:0000256" key="3">
    <source>
        <dbReference type="ARBA" id="ARBA00023163"/>
    </source>
</evidence>
<organism evidence="5 6">
    <name type="scientific">Treponema saccharophilum DSM 2985</name>
    <dbReference type="NCBI Taxonomy" id="907348"/>
    <lineage>
        <taxon>Bacteria</taxon>
        <taxon>Pseudomonadati</taxon>
        <taxon>Spirochaetota</taxon>
        <taxon>Spirochaetia</taxon>
        <taxon>Spirochaetales</taxon>
        <taxon>Treponemataceae</taxon>
        <taxon>Treponema</taxon>
    </lineage>
</organism>
<dbReference type="Gene3D" id="1.10.10.60">
    <property type="entry name" value="Homeodomain-like"/>
    <property type="match status" value="2"/>
</dbReference>
<evidence type="ECO:0000259" key="4">
    <source>
        <dbReference type="PROSITE" id="PS01124"/>
    </source>
</evidence>
<dbReference type="STRING" id="907348.TresaDRAFT_1502"/>
<dbReference type="PROSITE" id="PS01124">
    <property type="entry name" value="HTH_ARAC_FAMILY_2"/>
    <property type="match status" value="1"/>
</dbReference>
<evidence type="ECO:0000256" key="1">
    <source>
        <dbReference type="ARBA" id="ARBA00023015"/>
    </source>
</evidence>
<dbReference type="InterPro" id="IPR018062">
    <property type="entry name" value="HTH_AraC-typ_CS"/>
</dbReference>
<reference evidence="5 6" key="1">
    <citation type="submission" date="2011-09" db="EMBL/GenBank/DDBJ databases">
        <title>The draft genome of Treponema saccharophilum DSM 2985.</title>
        <authorList>
            <consortium name="US DOE Joint Genome Institute (JGI-PGF)"/>
            <person name="Lucas S."/>
            <person name="Copeland A."/>
            <person name="Lapidus A."/>
            <person name="Glavina del Rio T."/>
            <person name="Dalin E."/>
            <person name="Tice H."/>
            <person name="Bruce D."/>
            <person name="Goodwin L."/>
            <person name="Pitluck S."/>
            <person name="Peters L."/>
            <person name="Kyrpides N."/>
            <person name="Mavromatis K."/>
            <person name="Ivanova N."/>
            <person name="Markowitz V."/>
            <person name="Cheng J.-F."/>
            <person name="Hugenholtz P."/>
            <person name="Woyke T."/>
            <person name="Wu D."/>
            <person name="Gronow S."/>
            <person name="Wellnitz S."/>
            <person name="Brambilla E."/>
            <person name="Klenk H.-P."/>
            <person name="Eisen J.A."/>
        </authorList>
    </citation>
    <scope>NUCLEOTIDE SEQUENCE [LARGE SCALE GENOMIC DNA]</scope>
    <source>
        <strain evidence="5 6">DSM 2985</strain>
    </source>
</reference>
<keyword evidence="6" id="KW-1185">Reference proteome</keyword>
<dbReference type="PANTHER" id="PTHR43280:SF34">
    <property type="entry name" value="ARAC-FAMILY TRANSCRIPTIONAL REGULATOR"/>
    <property type="match status" value="1"/>
</dbReference>
<dbReference type="EMBL" id="AGRW01000041">
    <property type="protein sequence ID" value="EIC02238.1"/>
    <property type="molecule type" value="Genomic_DNA"/>
</dbReference>
<dbReference type="InterPro" id="IPR018060">
    <property type="entry name" value="HTH_AraC"/>
</dbReference>
<evidence type="ECO:0000313" key="5">
    <source>
        <dbReference type="EMBL" id="EIC02238.1"/>
    </source>
</evidence>
<dbReference type="SMART" id="SM00342">
    <property type="entry name" value="HTH_ARAC"/>
    <property type="match status" value="1"/>
</dbReference>
<dbReference type="AlphaFoldDB" id="H7EJK0"/>
<evidence type="ECO:0000256" key="2">
    <source>
        <dbReference type="ARBA" id="ARBA00023125"/>
    </source>
</evidence>
<keyword evidence="3" id="KW-0804">Transcription</keyword>
<feature type="domain" description="HTH araC/xylS-type" evidence="4">
    <location>
        <begin position="139"/>
        <end position="237"/>
    </location>
</feature>
<comment type="caution">
    <text evidence="5">The sequence shown here is derived from an EMBL/GenBank/DDBJ whole genome shotgun (WGS) entry which is preliminary data.</text>
</comment>
<dbReference type="eggNOG" id="COG2207">
    <property type="taxonomic scope" value="Bacteria"/>
</dbReference>
<proteinExistence type="predicted"/>
<evidence type="ECO:0000313" key="6">
    <source>
        <dbReference type="Proteomes" id="UP000003571"/>
    </source>
</evidence>